<dbReference type="Proteomes" id="UP000239181">
    <property type="component" value="Unassembled WGS sequence"/>
</dbReference>
<dbReference type="InterPro" id="IPR000447">
    <property type="entry name" value="G3P_DH_FAD-dep"/>
</dbReference>
<proteinExistence type="inferred from homology"/>
<comment type="similarity">
    <text evidence="2">Belongs to the FAD-dependent glycerol-3-phosphate dehydrogenase family.</text>
</comment>
<dbReference type="SUPFAM" id="SSF51905">
    <property type="entry name" value="FAD/NAD(P)-binding domain"/>
    <property type="match status" value="1"/>
</dbReference>
<accession>A0A2S9IES7</accession>
<dbReference type="Pfam" id="PF16901">
    <property type="entry name" value="DAO_C"/>
    <property type="match status" value="1"/>
</dbReference>
<comment type="caution">
    <text evidence="9">The sequence shown here is derived from an EMBL/GenBank/DDBJ whole genome shotgun (WGS) entry which is preliminary data.</text>
</comment>
<dbReference type="AlphaFoldDB" id="A0A2S9IES7"/>
<dbReference type="EMBL" id="PDET01000003">
    <property type="protein sequence ID" value="PRD16292.1"/>
    <property type="molecule type" value="Genomic_DNA"/>
</dbReference>
<dbReference type="GO" id="GO:0046168">
    <property type="term" value="P:glycerol-3-phosphate catabolic process"/>
    <property type="evidence" value="ECO:0007669"/>
    <property type="project" value="TreeGrafter"/>
</dbReference>
<evidence type="ECO:0000259" key="7">
    <source>
        <dbReference type="Pfam" id="PF01266"/>
    </source>
</evidence>
<evidence type="ECO:0000313" key="9">
    <source>
        <dbReference type="EMBL" id="PRD16292.1"/>
    </source>
</evidence>
<gene>
    <name evidence="9" type="ORF">CQW29_05615</name>
</gene>
<dbReference type="GO" id="GO:0006071">
    <property type="term" value="P:glycerol metabolic process"/>
    <property type="evidence" value="ECO:0007669"/>
    <property type="project" value="UniProtKB-KW"/>
</dbReference>
<dbReference type="InterPro" id="IPR031656">
    <property type="entry name" value="DAO_C"/>
</dbReference>
<dbReference type="Pfam" id="PF01266">
    <property type="entry name" value="DAO"/>
    <property type="match status" value="1"/>
</dbReference>
<feature type="domain" description="FAD dependent oxidoreductase" evidence="7">
    <location>
        <begin position="28"/>
        <end position="396"/>
    </location>
</feature>
<evidence type="ECO:0000256" key="5">
    <source>
        <dbReference type="ARBA" id="ARBA00022827"/>
    </source>
</evidence>
<keyword evidence="4" id="KW-0319">Glycerol metabolism</keyword>
<keyword evidence="5" id="KW-0274">FAD</keyword>
<evidence type="ECO:0000256" key="6">
    <source>
        <dbReference type="ARBA" id="ARBA00023002"/>
    </source>
</evidence>
<dbReference type="OrthoDB" id="9766796at2"/>
<reference evidence="9 10" key="1">
    <citation type="submission" date="2017-10" db="EMBL/GenBank/DDBJ databases">
        <title>Draft genome of two endophytic bacteria isolated from 'guarana' Paullinia cupana (Mart.) Ducke.</title>
        <authorList>
            <person name="Siqueira K.A."/>
            <person name="Liotti R.G."/>
            <person name="Mendes T.A."/>
            <person name="Soares M.A."/>
        </authorList>
    </citation>
    <scope>NUCLEOTIDE SEQUENCE [LARGE SCALE GENOMIC DNA]</scope>
    <source>
        <strain evidence="9 10">342</strain>
    </source>
</reference>
<dbReference type="InterPro" id="IPR038299">
    <property type="entry name" value="DAO_C_sf"/>
</dbReference>
<keyword evidence="3" id="KW-0285">Flavoprotein</keyword>
<sequence>MLSSESRDQSQTGRQEAWVKLKANPVPDVLVIGGGVNGVGLLRDLSLNGVSATLIDSGDFCAGASSASSRMAHGGLRYLENREFDLVRESARERNMLLHDASHLVKPLEVVVPVRHWVKGLPGTALRFFGFSRSPGPLSFVALKSGLLAYERFGAIRRALPHHKVVLSGRNFPPGLPKAVRSVISYYDGQITGPEALVFEMLEAASRIEGVTAVNHIRWQYMQDGRITVTDPLSGEAAELRPRVIINAAGSAIDRVNSQLGIDATRVRGVKGAHLVLRHPQLHGRMGGRSFYFDDGRGRMVVCMPVQDVTLIGTTEVETDDPQDRQVVDDEVNYLLSSLNHLFDDITLTREHIVAVTSGIRPLQAGNGSATQAARDHALFEDRAGSTPVISLVGGKWTTFRSFAEMAANSVLDLLGRQRTASTADRAYPGAGALDVVQLAQDSGLTTQRTKELYSRYGTVAREVAAFCGEQEDAQVTDAPGYSRREIIWLTRNRMTLNLEDMILRRTNIVMTGRLSTCTLDNIADIMAETLGHDDLWAQTQSQGCAADPRILWNGK</sequence>
<evidence type="ECO:0000256" key="3">
    <source>
        <dbReference type="ARBA" id="ARBA00022630"/>
    </source>
</evidence>
<dbReference type="GO" id="GO:0004368">
    <property type="term" value="F:glycerol-3-phosphate dehydrogenase (quinone) activity"/>
    <property type="evidence" value="ECO:0007669"/>
    <property type="project" value="InterPro"/>
</dbReference>
<dbReference type="Gene3D" id="3.30.9.10">
    <property type="entry name" value="D-Amino Acid Oxidase, subunit A, domain 2"/>
    <property type="match status" value="1"/>
</dbReference>
<organism evidence="9 10">
    <name type="scientific">Pantoea coffeiphila</name>
    <dbReference type="NCBI Taxonomy" id="1465635"/>
    <lineage>
        <taxon>Bacteria</taxon>
        <taxon>Pseudomonadati</taxon>
        <taxon>Pseudomonadota</taxon>
        <taxon>Gammaproteobacteria</taxon>
        <taxon>Enterobacterales</taxon>
        <taxon>Erwiniaceae</taxon>
        <taxon>Pantoea</taxon>
    </lineage>
</organism>
<keyword evidence="10" id="KW-1185">Reference proteome</keyword>
<name>A0A2S9IES7_9GAMM</name>
<keyword evidence="6" id="KW-0560">Oxidoreductase</keyword>
<evidence type="ECO:0000313" key="10">
    <source>
        <dbReference type="Proteomes" id="UP000239181"/>
    </source>
</evidence>
<dbReference type="PRINTS" id="PR01001">
    <property type="entry name" value="FADG3PDH"/>
</dbReference>
<dbReference type="RefSeq" id="WP_105591734.1">
    <property type="nucleotide sequence ID" value="NZ_PDET01000003.1"/>
</dbReference>
<evidence type="ECO:0000256" key="2">
    <source>
        <dbReference type="ARBA" id="ARBA00007330"/>
    </source>
</evidence>
<dbReference type="InterPro" id="IPR006076">
    <property type="entry name" value="FAD-dep_OxRdtase"/>
</dbReference>
<evidence type="ECO:0000256" key="4">
    <source>
        <dbReference type="ARBA" id="ARBA00022798"/>
    </source>
</evidence>
<evidence type="ECO:0000256" key="1">
    <source>
        <dbReference type="ARBA" id="ARBA00001974"/>
    </source>
</evidence>
<dbReference type="Gene3D" id="3.50.50.60">
    <property type="entry name" value="FAD/NAD(P)-binding domain"/>
    <property type="match status" value="1"/>
</dbReference>
<dbReference type="Gene3D" id="1.10.8.870">
    <property type="entry name" value="Alpha-glycerophosphate oxidase, cap domain"/>
    <property type="match status" value="1"/>
</dbReference>
<evidence type="ECO:0000259" key="8">
    <source>
        <dbReference type="Pfam" id="PF16901"/>
    </source>
</evidence>
<dbReference type="PANTHER" id="PTHR11985:SF35">
    <property type="entry name" value="ANAEROBIC GLYCEROL-3-PHOSPHATE DEHYDROGENASE SUBUNIT A"/>
    <property type="match status" value="1"/>
</dbReference>
<dbReference type="InterPro" id="IPR036188">
    <property type="entry name" value="FAD/NAD-bd_sf"/>
</dbReference>
<dbReference type="PANTHER" id="PTHR11985">
    <property type="entry name" value="GLYCEROL-3-PHOSPHATE DEHYDROGENASE"/>
    <property type="match status" value="1"/>
</dbReference>
<protein>
    <submittedName>
        <fullName evidence="9">Glycerol-3-phosphate dehydrogenase</fullName>
    </submittedName>
</protein>
<feature type="domain" description="Alpha-glycerophosphate oxidase C-terminal" evidence="8">
    <location>
        <begin position="423"/>
        <end position="535"/>
    </location>
</feature>
<comment type="cofactor">
    <cofactor evidence="1">
        <name>FAD</name>
        <dbReference type="ChEBI" id="CHEBI:57692"/>
    </cofactor>
</comment>